<dbReference type="AlphaFoldDB" id="A0A1V1NV07"/>
<accession>A0A1V1NV07</accession>
<proteinExistence type="predicted"/>
<keyword evidence="1" id="KW-0812">Transmembrane</keyword>
<sequence length="87" mass="10502">MEFEFLSYNWLENEILRTISEVINLGKKKYIKQIQSFHRVIQEHLDKMYKEKLKNNPNQKLLYYYRSTMVFHGIIIALSFARSGASR</sequence>
<evidence type="ECO:0000313" key="3">
    <source>
        <dbReference type="Proteomes" id="UP000189670"/>
    </source>
</evidence>
<organism evidence="2 3">
    <name type="scientific">Candidatus Magnetoglobus multicellularis str. Araruama</name>
    <dbReference type="NCBI Taxonomy" id="890399"/>
    <lineage>
        <taxon>Bacteria</taxon>
        <taxon>Pseudomonadati</taxon>
        <taxon>Thermodesulfobacteriota</taxon>
        <taxon>Desulfobacteria</taxon>
        <taxon>Desulfobacterales</taxon>
        <taxon>Desulfobacteraceae</taxon>
        <taxon>Candidatus Magnetoglobus</taxon>
    </lineage>
</organism>
<feature type="transmembrane region" description="Helical" evidence="1">
    <location>
        <begin position="63"/>
        <end position="81"/>
    </location>
</feature>
<gene>
    <name evidence="2" type="ORF">OMM_12851</name>
</gene>
<name>A0A1V1NV07_9BACT</name>
<comment type="caution">
    <text evidence="2">The sequence shown here is derived from an EMBL/GenBank/DDBJ whole genome shotgun (WGS) entry which is preliminary data.</text>
</comment>
<evidence type="ECO:0000256" key="1">
    <source>
        <dbReference type="SAM" id="Phobius"/>
    </source>
</evidence>
<evidence type="ECO:0000313" key="2">
    <source>
        <dbReference type="EMBL" id="ETR66391.1"/>
    </source>
</evidence>
<reference evidence="3" key="1">
    <citation type="submission" date="2012-11" db="EMBL/GenBank/DDBJ databases">
        <authorList>
            <person name="Lucero-Rivera Y.E."/>
            <person name="Tovar-Ramirez D."/>
        </authorList>
    </citation>
    <scope>NUCLEOTIDE SEQUENCE [LARGE SCALE GENOMIC DNA]</scope>
    <source>
        <strain evidence="3">Araruama</strain>
    </source>
</reference>
<dbReference type="EMBL" id="ATBP01002018">
    <property type="protein sequence ID" value="ETR66391.1"/>
    <property type="molecule type" value="Genomic_DNA"/>
</dbReference>
<keyword evidence="1" id="KW-0472">Membrane</keyword>
<keyword evidence="1" id="KW-1133">Transmembrane helix</keyword>
<protein>
    <submittedName>
        <fullName evidence="2">Uncharacterized protein</fullName>
    </submittedName>
</protein>
<dbReference type="Proteomes" id="UP000189670">
    <property type="component" value="Unassembled WGS sequence"/>
</dbReference>